<dbReference type="InterPro" id="IPR043129">
    <property type="entry name" value="ATPase_NBD"/>
</dbReference>
<name>A0A081BSN1_9BACT</name>
<keyword evidence="5 8" id="KW-0133">Cell shape</keyword>
<feature type="binding site" evidence="8">
    <location>
        <begin position="19"/>
        <end position="21"/>
    </location>
    <ligand>
        <name>ATP</name>
        <dbReference type="ChEBI" id="CHEBI:30616"/>
    </ligand>
</feature>
<dbReference type="GO" id="GO:0005524">
    <property type="term" value="F:ATP binding"/>
    <property type="evidence" value="ECO:0007669"/>
    <property type="project" value="UniProtKB-KW"/>
</dbReference>
<dbReference type="AlphaFoldDB" id="A0A081BSN1"/>
<keyword evidence="2 8" id="KW-0963">Cytoplasm</keyword>
<sequence length="340" mass="36541">MHIPSFGLFTNEVAIDLGTANTVVYTKNKGIVFNEPSIVAIHAKTREPVAFGTDAKQMVGRTPENITAIRPLKDGVIADFKITEAMLRYVIQKTLNKGRFVRPKAIICIPSGITEVEKKAVKDSAISAGASQVFLVDEAIAGAIGVGLPIEEPSGNMIIDIGGGTTEVTVISLSGIVYSKSIRVGGDEMDEAIIQYVKRKYNLLIGERTAEYIKMSVGSAFPLQQEREIDIKGRDLLEGIPKTIPIKSEEIRDALSEIVAAVVDALRTALERTPPELSSDIADRGIVLTGGGSLLQNFDMRLREETGLPVTLCDNPLMSVAIGAGKLLTMPELLGKVVID</sequence>
<comment type="function">
    <text evidence="8">Forms membrane-associated dynamic filaments that are essential for cell shape determination. Acts by regulating cell wall synthesis and cell elongation, and thus cell shape. A feedback loop between cell geometry and MreB localization may maintain elongated cell shape by targeting cell wall growth to regions of negative cell wall curvature.</text>
</comment>
<reference evidence="9" key="1">
    <citation type="journal article" date="2015" name="PeerJ">
        <title>First genomic representation of candidate bacterial phylum KSB3 points to enhanced environmental sensing as a trigger of wastewater bulking.</title>
        <authorList>
            <person name="Sekiguchi Y."/>
            <person name="Ohashi A."/>
            <person name="Parks D.H."/>
            <person name="Yamauchi T."/>
            <person name="Tyson G.W."/>
            <person name="Hugenholtz P."/>
        </authorList>
    </citation>
    <scope>NUCLEOTIDE SEQUENCE [LARGE SCALE GENOMIC DNA]</scope>
</reference>
<keyword evidence="4 8" id="KW-0067">ATP-binding</keyword>
<evidence type="ECO:0000256" key="6">
    <source>
        <dbReference type="ARBA" id="ARBA00023458"/>
    </source>
</evidence>
<dbReference type="NCBIfam" id="NF010539">
    <property type="entry name" value="PRK13927.1"/>
    <property type="match status" value="1"/>
</dbReference>
<evidence type="ECO:0000256" key="1">
    <source>
        <dbReference type="ARBA" id="ARBA00007381"/>
    </source>
</evidence>
<evidence type="ECO:0000256" key="2">
    <source>
        <dbReference type="ARBA" id="ARBA00022490"/>
    </source>
</evidence>
<dbReference type="EMBL" id="DF820461">
    <property type="protein sequence ID" value="GAK54412.1"/>
    <property type="molecule type" value="Genomic_DNA"/>
</dbReference>
<evidence type="ECO:0000256" key="4">
    <source>
        <dbReference type="ARBA" id="ARBA00022840"/>
    </source>
</evidence>
<feature type="binding site" evidence="8">
    <location>
        <begin position="291"/>
        <end position="294"/>
    </location>
    <ligand>
        <name>ATP</name>
        <dbReference type="ChEBI" id="CHEBI:30616"/>
    </ligand>
</feature>
<keyword evidence="10" id="KW-1185">Reference proteome</keyword>
<dbReference type="FunFam" id="3.30.420.40:FF:000016">
    <property type="entry name" value="Rod shape-determining protein mreB"/>
    <property type="match status" value="1"/>
</dbReference>
<dbReference type="Pfam" id="PF06723">
    <property type="entry name" value="MreB_Mbl"/>
    <property type="match status" value="1"/>
</dbReference>
<dbReference type="STRING" id="1499966.U14_05697"/>
<dbReference type="SUPFAM" id="SSF53067">
    <property type="entry name" value="Actin-like ATPase domain"/>
    <property type="match status" value="2"/>
</dbReference>
<dbReference type="Proteomes" id="UP000030700">
    <property type="component" value="Unassembled WGS sequence"/>
</dbReference>
<comment type="similarity">
    <text evidence="1">Belongs to the heat shock protein 70 family.</text>
</comment>
<dbReference type="HOGENOM" id="CLU_052037_0_0_0"/>
<comment type="similarity">
    <text evidence="6 8">Belongs to the FtsA/MreB family.</text>
</comment>
<comment type="subunit">
    <text evidence="8">Forms polymers.</text>
</comment>
<feature type="binding site" evidence="8">
    <location>
        <begin position="211"/>
        <end position="214"/>
    </location>
    <ligand>
        <name>ATP</name>
        <dbReference type="ChEBI" id="CHEBI:30616"/>
    </ligand>
</feature>
<dbReference type="Gene3D" id="3.30.420.40">
    <property type="match status" value="2"/>
</dbReference>
<gene>
    <name evidence="8" type="primary">mreB</name>
    <name evidence="9" type="ORF">U14_05697</name>
</gene>
<evidence type="ECO:0000256" key="7">
    <source>
        <dbReference type="ARBA" id="ARBA00067319"/>
    </source>
</evidence>
<dbReference type="PRINTS" id="PR01652">
    <property type="entry name" value="SHAPEPROTEIN"/>
</dbReference>
<evidence type="ECO:0000256" key="8">
    <source>
        <dbReference type="HAMAP-Rule" id="MF_02207"/>
    </source>
</evidence>
<evidence type="ECO:0000313" key="9">
    <source>
        <dbReference type="EMBL" id="GAK54412.1"/>
    </source>
</evidence>
<dbReference type="PANTHER" id="PTHR42749:SF1">
    <property type="entry name" value="CELL SHAPE-DETERMINING PROTEIN MREB"/>
    <property type="match status" value="1"/>
</dbReference>
<comment type="subcellular location">
    <subcellularLocation>
        <location evidence="8">Cytoplasm</location>
    </subcellularLocation>
    <text evidence="8">Membrane-associated.</text>
</comment>
<organism evidence="9">
    <name type="scientific">Candidatus Moduliflexus flocculans</name>
    <dbReference type="NCBI Taxonomy" id="1499966"/>
    <lineage>
        <taxon>Bacteria</taxon>
        <taxon>Candidatus Moduliflexota</taxon>
        <taxon>Candidatus Moduliflexia</taxon>
        <taxon>Candidatus Moduliflexales</taxon>
        <taxon>Candidatus Moduliflexaceae</taxon>
    </lineage>
</organism>
<dbReference type="InterPro" id="IPR004753">
    <property type="entry name" value="MreB"/>
</dbReference>
<evidence type="ECO:0000313" key="10">
    <source>
        <dbReference type="Proteomes" id="UP000030700"/>
    </source>
</evidence>
<dbReference type="InterPro" id="IPR018181">
    <property type="entry name" value="Heat_shock_70_CS"/>
</dbReference>
<accession>A0A081BSN1</accession>
<evidence type="ECO:0000256" key="5">
    <source>
        <dbReference type="ARBA" id="ARBA00022960"/>
    </source>
</evidence>
<feature type="binding site" evidence="8">
    <location>
        <begin position="163"/>
        <end position="165"/>
    </location>
    <ligand>
        <name>ATP</name>
        <dbReference type="ChEBI" id="CHEBI:30616"/>
    </ligand>
</feature>
<evidence type="ECO:0000256" key="3">
    <source>
        <dbReference type="ARBA" id="ARBA00022741"/>
    </source>
</evidence>
<dbReference type="CDD" id="cd10225">
    <property type="entry name" value="ASKHA_NBD_MreB-like"/>
    <property type="match status" value="1"/>
</dbReference>
<proteinExistence type="inferred from homology"/>
<dbReference type="HAMAP" id="MF_02207">
    <property type="entry name" value="MreB"/>
    <property type="match status" value="1"/>
</dbReference>
<protein>
    <recommendedName>
        <fullName evidence="7 8">Cell shape-determining protein MreB</fullName>
    </recommendedName>
</protein>
<dbReference type="InterPro" id="IPR056546">
    <property type="entry name" value="MreB_MamK-like"/>
</dbReference>
<dbReference type="GO" id="GO:0000902">
    <property type="term" value="P:cell morphogenesis"/>
    <property type="evidence" value="ECO:0007669"/>
    <property type="project" value="InterPro"/>
</dbReference>
<keyword evidence="3 8" id="KW-0547">Nucleotide-binding</keyword>
<dbReference type="GO" id="GO:0005737">
    <property type="term" value="C:cytoplasm"/>
    <property type="evidence" value="ECO:0007669"/>
    <property type="project" value="UniProtKB-SubCell"/>
</dbReference>
<dbReference type="GO" id="GO:0008360">
    <property type="term" value="P:regulation of cell shape"/>
    <property type="evidence" value="ECO:0007669"/>
    <property type="project" value="UniProtKB-UniRule"/>
</dbReference>
<dbReference type="PROSITE" id="PS00329">
    <property type="entry name" value="HSP70_2"/>
    <property type="match status" value="1"/>
</dbReference>
<dbReference type="PANTHER" id="PTHR42749">
    <property type="entry name" value="CELL SHAPE-DETERMINING PROTEIN MREB"/>
    <property type="match status" value="1"/>
</dbReference>
<dbReference type="NCBIfam" id="TIGR00904">
    <property type="entry name" value="mreB"/>
    <property type="match status" value="1"/>
</dbReference>